<proteinExistence type="inferred from homology"/>
<dbReference type="AlphaFoldDB" id="A0A8I1A621"/>
<evidence type="ECO:0000256" key="2">
    <source>
        <dbReference type="RuleBase" id="RU003452"/>
    </source>
</evidence>
<sequence length="256" mass="29102">MIPQYLARIGVQPPVPVHLSGLTGLMQKHQQHIHFENLDILSGRSIQLDPKSLFQKIIVKKRGGVCFELNGLFHWLLNELGFDVQMVAGTVYESSRGEWGLEGTHLTNLVCLNREKYLVDVGFGGNAPRRPVPLSGEVVQDIAGRYRIRSNPDHYVLEKKEPGTESWQVLYRFAGDAKTFQDFHEACRLIETSPRSPFNRSIYISKMTPDGRVSLIGRKLVQVTPSGKEKREVSENELPALIREIFQIRWESPEAQ</sequence>
<evidence type="ECO:0000313" key="3">
    <source>
        <dbReference type="EMBL" id="MBH8595474.1"/>
    </source>
</evidence>
<keyword evidence="3" id="KW-0808">Transferase</keyword>
<dbReference type="RefSeq" id="WP_181732133.1">
    <property type="nucleotide sequence ID" value="NZ_JACEIR010000005.1"/>
</dbReference>
<dbReference type="Pfam" id="PF00797">
    <property type="entry name" value="Acetyltransf_2"/>
    <property type="match status" value="1"/>
</dbReference>
<dbReference type="PRINTS" id="PR01543">
    <property type="entry name" value="ANATRNSFRASE"/>
</dbReference>
<comment type="caution">
    <text evidence="3">The sequence shown here is derived from an EMBL/GenBank/DDBJ whole genome shotgun (WGS) entry which is preliminary data.</text>
</comment>
<dbReference type="GO" id="GO:0016407">
    <property type="term" value="F:acetyltransferase activity"/>
    <property type="evidence" value="ECO:0007669"/>
    <property type="project" value="InterPro"/>
</dbReference>
<dbReference type="InterPro" id="IPR053710">
    <property type="entry name" value="Arylamine_NAT_domain_sf"/>
</dbReference>
<dbReference type="Proteomes" id="UP000633619">
    <property type="component" value="Unassembled WGS sequence"/>
</dbReference>
<dbReference type="EMBL" id="JAECVW010000004">
    <property type="protein sequence ID" value="MBH8595474.1"/>
    <property type="molecule type" value="Genomic_DNA"/>
</dbReference>
<protein>
    <submittedName>
        <fullName evidence="3">Arylamine N-acetyltransferase</fullName>
    </submittedName>
</protein>
<name>A0A8I1A621_THEIN</name>
<organism evidence="3 4">
    <name type="scientific">Thermoactinomyces intermedius</name>
    <dbReference type="NCBI Taxonomy" id="2024"/>
    <lineage>
        <taxon>Bacteria</taxon>
        <taxon>Bacillati</taxon>
        <taxon>Bacillota</taxon>
        <taxon>Bacilli</taxon>
        <taxon>Bacillales</taxon>
        <taxon>Thermoactinomycetaceae</taxon>
        <taxon>Thermoactinomyces</taxon>
    </lineage>
</organism>
<dbReference type="SUPFAM" id="SSF54001">
    <property type="entry name" value="Cysteine proteinases"/>
    <property type="match status" value="1"/>
</dbReference>
<reference evidence="3 4" key="1">
    <citation type="submission" date="2020-12" db="EMBL/GenBank/DDBJ databases">
        <title>WGS of Thermoactinomyces spp.</title>
        <authorList>
            <person name="Cheng K."/>
        </authorList>
    </citation>
    <scope>NUCLEOTIDE SEQUENCE [LARGE SCALE GENOMIC DNA]</scope>
    <source>
        <strain evidence="4">CICC 10671\DSM 43846</strain>
    </source>
</reference>
<evidence type="ECO:0000313" key="4">
    <source>
        <dbReference type="Proteomes" id="UP000633619"/>
    </source>
</evidence>
<dbReference type="InterPro" id="IPR038765">
    <property type="entry name" value="Papain-like_cys_pep_sf"/>
</dbReference>
<accession>A0A8I1A621</accession>
<keyword evidence="4" id="KW-1185">Reference proteome</keyword>
<dbReference type="Gene3D" id="3.30.2140.20">
    <property type="match status" value="1"/>
</dbReference>
<gene>
    <name evidence="3" type="ORF">I8U20_09030</name>
</gene>
<dbReference type="InterPro" id="IPR001447">
    <property type="entry name" value="Arylamine_N-AcTrfase"/>
</dbReference>
<dbReference type="PANTHER" id="PTHR11786:SF0">
    <property type="entry name" value="ARYLAMINE N-ACETYLTRANSFERASE 4-RELATED"/>
    <property type="match status" value="1"/>
</dbReference>
<evidence type="ECO:0000256" key="1">
    <source>
        <dbReference type="ARBA" id="ARBA00006547"/>
    </source>
</evidence>
<dbReference type="PANTHER" id="PTHR11786">
    <property type="entry name" value="N-HYDROXYARYLAMINE O-ACETYLTRANSFERASE"/>
    <property type="match status" value="1"/>
</dbReference>
<comment type="similarity">
    <text evidence="1 2">Belongs to the arylamine N-acetyltransferase family.</text>
</comment>